<keyword evidence="1" id="KW-1133">Transmembrane helix</keyword>
<keyword evidence="3" id="KW-1185">Reference proteome</keyword>
<dbReference type="PANTHER" id="PTHR37544:SF1">
    <property type="entry name" value="PHOSPHORIBOSYLAMINOIMIDAZOLE-SUCCINOCARBOXAMIDE SYNTHASE"/>
    <property type="match status" value="1"/>
</dbReference>
<dbReference type="PANTHER" id="PTHR37544">
    <property type="entry name" value="SPRAY-RELATED"/>
    <property type="match status" value="1"/>
</dbReference>
<dbReference type="Pfam" id="PF11915">
    <property type="entry name" value="DUF3433"/>
    <property type="match status" value="1"/>
</dbReference>
<gene>
    <name evidence="2" type="ORF">CEP54_007219</name>
</gene>
<dbReference type="InterPro" id="IPR021840">
    <property type="entry name" value="DUF3433"/>
</dbReference>
<evidence type="ECO:0000313" key="2">
    <source>
        <dbReference type="EMBL" id="RSL59528.1"/>
    </source>
</evidence>
<dbReference type="STRING" id="1325734.A0A428Q2N8"/>
<name>A0A428Q2N8_9HYPO</name>
<comment type="caution">
    <text evidence="2">The sequence shown here is derived from an EMBL/GenBank/DDBJ whole genome shotgun (WGS) entry which is preliminary data.</text>
</comment>
<keyword evidence="1" id="KW-0812">Transmembrane</keyword>
<organism evidence="2 3">
    <name type="scientific">Fusarium duplospermum</name>
    <dbReference type="NCBI Taxonomy" id="1325734"/>
    <lineage>
        <taxon>Eukaryota</taxon>
        <taxon>Fungi</taxon>
        <taxon>Dikarya</taxon>
        <taxon>Ascomycota</taxon>
        <taxon>Pezizomycotina</taxon>
        <taxon>Sordariomycetes</taxon>
        <taxon>Hypocreomycetidae</taxon>
        <taxon>Hypocreales</taxon>
        <taxon>Nectriaceae</taxon>
        <taxon>Fusarium</taxon>
        <taxon>Fusarium solani species complex</taxon>
    </lineage>
</organism>
<feature type="transmembrane region" description="Helical" evidence="1">
    <location>
        <begin position="199"/>
        <end position="219"/>
    </location>
</feature>
<dbReference type="AlphaFoldDB" id="A0A428Q2N8"/>
<proteinExistence type="predicted"/>
<evidence type="ECO:0000313" key="3">
    <source>
        <dbReference type="Proteomes" id="UP000288168"/>
    </source>
</evidence>
<sequence length="634" mass="69031">MSPQSWVKDVENYDLRYAITTARFEPTWVGDDDDDLMSIDLINSGCIICKIGYGIENSEATLDVITGSVALSPTEKKMATLRDLPSNAFAELLWNTLERPANSLVIGDKVPTIKAGADPTKSPVPGAEAVLFQLMYAQLGRPTNLEILYERPILKNASISVLEGVAREFARQSLLVPKLRRAEAEGMKTENRLHMRRPAVWIMTGGFYVLAIICLLLLWSTQPVARIPAVSASVAGHAAILANSPDAQAVLTGTGHLSEPTTINNLDFTIVTFAPYSSLRSGSVSAERSILIHLLSVNPFLVLFKALQHGQLGAVASNAATLIAPLLTIIVSGLWVPMDSRVFEQSTTASVDSWDLAWLADSTNDGGAGVNLNLIRHGGAVTPVTIWKDLVLPRISLPLNNTTQDNIWVGQYVDLLNSTAGQVSNECPSIGMFFGLVNNIQTAGRNLTALLCSQGINQVPVTINYQGDPALGAIKSLRVRGQPQALMNKTSGSHTLGYKLKGFMDSTLFSFARNDLEYQYDSFFNQMVTRPKGYSREDLVGPNNAYKLIRAVTLDYCEYMRHIIDRNLRSSNATSRTNFLSATDGNSATSSHTMTTGSYSADVTHLVIDGTSKLILQILFATMTGFTSEAQWLY</sequence>
<accession>A0A428Q2N8</accession>
<protein>
    <submittedName>
        <fullName evidence="2">Uncharacterized protein</fullName>
    </submittedName>
</protein>
<reference evidence="2 3" key="1">
    <citation type="submission" date="2017-06" db="EMBL/GenBank/DDBJ databases">
        <title>Comparative genomic analysis of Ambrosia Fusariam Clade fungi.</title>
        <authorList>
            <person name="Stajich J.E."/>
            <person name="Carrillo J."/>
            <person name="Kijimoto T."/>
            <person name="Eskalen A."/>
            <person name="O'Donnell K."/>
            <person name="Kasson M."/>
        </authorList>
    </citation>
    <scope>NUCLEOTIDE SEQUENCE [LARGE SCALE GENOMIC DNA]</scope>
    <source>
        <strain evidence="2 3">NRRL62584</strain>
    </source>
</reference>
<feature type="transmembrane region" description="Helical" evidence="1">
    <location>
        <begin position="319"/>
        <end position="338"/>
    </location>
</feature>
<dbReference type="OrthoDB" id="5332281at2759"/>
<evidence type="ECO:0000256" key="1">
    <source>
        <dbReference type="SAM" id="Phobius"/>
    </source>
</evidence>
<keyword evidence="1" id="KW-0472">Membrane</keyword>
<dbReference type="Proteomes" id="UP000288168">
    <property type="component" value="Unassembled WGS sequence"/>
</dbReference>
<dbReference type="EMBL" id="NKCI01000065">
    <property type="protein sequence ID" value="RSL59528.1"/>
    <property type="molecule type" value="Genomic_DNA"/>
</dbReference>